<dbReference type="InterPro" id="IPR036188">
    <property type="entry name" value="FAD/NAD-bd_sf"/>
</dbReference>
<evidence type="ECO:0000256" key="1">
    <source>
        <dbReference type="ARBA" id="ARBA00022485"/>
    </source>
</evidence>
<keyword evidence="8" id="KW-1185">Reference proteome</keyword>
<dbReference type="PANTHER" id="PTHR43498:SF1">
    <property type="entry name" value="COB--COM HETERODISULFIDE REDUCTASE IRON-SULFUR SUBUNIT A"/>
    <property type="match status" value="1"/>
</dbReference>
<dbReference type="SUPFAM" id="SSF51905">
    <property type="entry name" value="FAD/NAD(P)-binding domain"/>
    <property type="match status" value="1"/>
</dbReference>
<dbReference type="EMBL" id="JAGGKT010000001">
    <property type="protein sequence ID" value="MBP1930348.1"/>
    <property type="molecule type" value="Genomic_DNA"/>
</dbReference>
<organism evidence="7 8">
    <name type="scientific">Ammoniphilus resinae</name>
    <dbReference type="NCBI Taxonomy" id="861532"/>
    <lineage>
        <taxon>Bacteria</taxon>
        <taxon>Bacillati</taxon>
        <taxon>Bacillota</taxon>
        <taxon>Bacilli</taxon>
        <taxon>Bacillales</taxon>
        <taxon>Paenibacillaceae</taxon>
        <taxon>Aneurinibacillus group</taxon>
        <taxon>Ammoniphilus</taxon>
    </lineage>
</organism>
<evidence type="ECO:0000256" key="5">
    <source>
        <dbReference type="ARBA" id="ARBA00023014"/>
    </source>
</evidence>
<keyword evidence="6" id="KW-0472">Membrane</keyword>
<keyword evidence="4" id="KW-0408">Iron</keyword>
<dbReference type="Gene3D" id="3.50.50.60">
    <property type="entry name" value="FAD/NAD(P)-binding domain"/>
    <property type="match status" value="1"/>
</dbReference>
<evidence type="ECO:0000256" key="3">
    <source>
        <dbReference type="ARBA" id="ARBA00023002"/>
    </source>
</evidence>
<keyword evidence="1" id="KW-0004">4Fe-4S</keyword>
<sequence>MLKKWYIWLFGAVLLIPVILYGTWKTYEWILLERLRSIDIQVAPYSKEITSQNYDVIVVGGEPEGVAAAVSAARNGAKTLLVEHREGLGGLLTFGMLNFLDIDHEMRGEVANAGIFKEWHRMVGGRVTFDIETAKKAFLKLVQNEPNLSLLLGTELTKPILEGKRIIGVEVQGESGKQTYYANRFIDSTQNADLAALAGVPYFIGNQDIGVSQKMSTTLMIHLKGVDWDKVLATAYTHKFGPAKANVTAAWGFGGLLTAYKPSQPDVRLRGFNMVRSSDNMIYINALQIFGIDGLDSDSLEKAKEKGRKETEHIVQFLRKEFPGFENAQIASFPTELYVRETRHVLAEYQLPISDVWENRDHPDRIGFGSYPVDIQATSTQNTGYVLTDPIQYAIPFRSLVPLEIDQLLVASKAAGYSSLAAGSARVVPTGMTVAEAAGVAAVLSIRNNVDFREMTKSKEMISNLQEILTKQGALLYAYELEYPYQGEWFYPDIRELLTYGLISGGYKNEFPVDSPMKEMALVNLLMNGIERKNADLYVKLKERLTQVRYLVTEGQEIKRDQAARFIEYMVSGTKSKDPWAWVTKRNLVEPHLTSSLVENRVLTTAECYSLVAGIMQKLDVIEKMEGRSK</sequence>
<evidence type="ECO:0008006" key="9">
    <source>
        <dbReference type="Google" id="ProtNLM"/>
    </source>
</evidence>
<keyword evidence="6" id="KW-0812">Transmembrane</keyword>
<accession>A0ABS4GJA0</accession>
<comment type="caution">
    <text evidence="7">The sequence shown here is derived from an EMBL/GenBank/DDBJ whole genome shotgun (WGS) entry which is preliminary data.</text>
</comment>
<dbReference type="Pfam" id="PF12831">
    <property type="entry name" value="FAD_oxidored"/>
    <property type="match status" value="1"/>
</dbReference>
<evidence type="ECO:0000256" key="4">
    <source>
        <dbReference type="ARBA" id="ARBA00023004"/>
    </source>
</evidence>
<keyword evidence="5" id="KW-0411">Iron-sulfur</keyword>
<dbReference type="RefSeq" id="WP_209808270.1">
    <property type="nucleotide sequence ID" value="NZ_JAGGKT010000001.1"/>
</dbReference>
<feature type="transmembrane region" description="Helical" evidence="6">
    <location>
        <begin position="6"/>
        <end position="24"/>
    </location>
</feature>
<dbReference type="InterPro" id="IPR039650">
    <property type="entry name" value="HdrA-like"/>
</dbReference>
<name>A0ABS4GJA0_9BACL</name>
<evidence type="ECO:0000313" key="7">
    <source>
        <dbReference type="EMBL" id="MBP1930348.1"/>
    </source>
</evidence>
<evidence type="ECO:0000256" key="6">
    <source>
        <dbReference type="SAM" id="Phobius"/>
    </source>
</evidence>
<keyword evidence="2" id="KW-0479">Metal-binding</keyword>
<proteinExistence type="predicted"/>
<dbReference type="Proteomes" id="UP001519343">
    <property type="component" value="Unassembled WGS sequence"/>
</dbReference>
<evidence type="ECO:0000313" key="8">
    <source>
        <dbReference type="Proteomes" id="UP001519343"/>
    </source>
</evidence>
<keyword evidence="3" id="KW-0560">Oxidoreductase</keyword>
<keyword evidence="6" id="KW-1133">Transmembrane helix</keyword>
<reference evidence="7 8" key="1">
    <citation type="submission" date="2021-03" db="EMBL/GenBank/DDBJ databases">
        <title>Genomic Encyclopedia of Type Strains, Phase IV (KMG-IV): sequencing the most valuable type-strain genomes for metagenomic binning, comparative biology and taxonomic classification.</title>
        <authorList>
            <person name="Goeker M."/>
        </authorList>
    </citation>
    <scope>NUCLEOTIDE SEQUENCE [LARGE SCALE GENOMIC DNA]</scope>
    <source>
        <strain evidence="7 8">DSM 24738</strain>
    </source>
</reference>
<protein>
    <recommendedName>
        <fullName evidence="9">Glucose-inhibited division protein A</fullName>
    </recommendedName>
</protein>
<gene>
    <name evidence="7" type="ORF">J2Z37_000335</name>
</gene>
<evidence type="ECO:0000256" key="2">
    <source>
        <dbReference type="ARBA" id="ARBA00022723"/>
    </source>
</evidence>
<dbReference type="PANTHER" id="PTHR43498">
    <property type="entry name" value="FERREDOXIN:COB-COM HETERODISULFIDE REDUCTASE SUBUNIT A"/>
    <property type="match status" value="1"/>
</dbReference>